<dbReference type="SUPFAM" id="SSF88946">
    <property type="entry name" value="Sigma2 domain of RNA polymerase sigma factors"/>
    <property type="match status" value="1"/>
</dbReference>
<dbReference type="EMBL" id="JAEPRJ010000001">
    <property type="protein sequence ID" value="MBK5896699.1"/>
    <property type="molecule type" value="Genomic_DNA"/>
</dbReference>
<evidence type="ECO:0000313" key="2">
    <source>
        <dbReference type="EMBL" id="MBK5896699.1"/>
    </source>
</evidence>
<feature type="coiled-coil region" evidence="1">
    <location>
        <begin position="65"/>
        <end position="133"/>
    </location>
</feature>
<accession>A0ABS1IYF7</accession>
<reference evidence="2 3" key="1">
    <citation type="submission" date="2021-01" db="EMBL/GenBank/DDBJ databases">
        <title>Isolation and description of Catonella massiliensis sp. nov., a novel Catonella species, isolated from a stable periodontitis subject.</title>
        <authorList>
            <person name="Antezack A."/>
            <person name="Boxberger M."/>
            <person name="La Scola B."/>
            <person name="Monnet-Corti V."/>
        </authorList>
    </citation>
    <scope>NUCLEOTIDE SEQUENCE [LARGE SCALE GENOMIC DNA]</scope>
    <source>
        <strain evidence="2 3">Marseille-Q4567</strain>
    </source>
</reference>
<comment type="caution">
    <text evidence="2">The sequence shown here is derived from an EMBL/GenBank/DDBJ whole genome shotgun (WGS) entry which is preliminary data.</text>
</comment>
<name>A0ABS1IYF7_9FIRM</name>
<proteinExistence type="predicted"/>
<protein>
    <recommendedName>
        <fullName evidence="4">RNA polymerase sigma-70 region 3 domain-containing protein</fullName>
    </recommendedName>
</protein>
<dbReference type="RefSeq" id="WP_208428257.1">
    <property type="nucleotide sequence ID" value="NZ_JAEPRJ010000001.1"/>
</dbReference>
<keyword evidence="3" id="KW-1185">Reference proteome</keyword>
<gene>
    <name evidence="2" type="ORF">JJN12_02715</name>
</gene>
<keyword evidence="1" id="KW-0175">Coiled coil</keyword>
<dbReference type="InterPro" id="IPR013325">
    <property type="entry name" value="RNA_pol_sigma_r2"/>
</dbReference>
<evidence type="ECO:0000256" key="1">
    <source>
        <dbReference type="SAM" id="Coils"/>
    </source>
</evidence>
<sequence length="280" mass="32051">MADKQYEFATRLADLVAQAQISGNKVHESDIKEFFEDLELDDAQFDHIFAYLTASHITIEGFETKEEIEAEVKKYENAAKEQLEEAAREGYEKKSRIKKKNNRKDLKFHSEFLNMYLEELRDIEKMTAKEEEKLIKLILSGDEKAEADYIERKLHKVVELARGFELTEDYFKELIAEGNVGLLLGLAELKALEDEKEPIEFIESRIESAMQDFIEESLEIESTANAMVAKVNFVSDAAKKMKEINGSSPTLKELASYTNLTEAELTDIIELSGDELKSNE</sequence>
<organism evidence="2 3">
    <name type="scientific">Catonella massiliensis</name>
    <dbReference type="NCBI Taxonomy" id="2799636"/>
    <lineage>
        <taxon>Bacteria</taxon>
        <taxon>Bacillati</taxon>
        <taxon>Bacillota</taxon>
        <taxon>Clostridia</taxon>
        <taxon>Lachnospirales</taxon>
        <taxon>Lachnospiraceae</taxon>
        <taxon>Catonella</taxon>
    </lineage>
</organism>
<dbReference type="Proteomes" id="UP000604730">
    <property type="component" value="Unassembled WGS sequence"/>
</dbReference>
<evidence type="ECO:0008006" key="4">
    <source>
        <dbReference type="Google" id="ProtNLM"/>
    </source>
</evidence>
<dbReference type="Gene3D" id="1.10.601.10">
    <property type="entry name" value="RNA Polymerase Primary Sigma Factor"/>
    <property type="match status" value="1"/>
</dbReference>
<evidence type="ECO:0000313" key="3">
    <source>
        <dbReference type="Proteomes" id="UP000604730"/>
    </source>
</evidence>